<gene>
    <name evidence="8" type="ORF">MON41_25745</name>
</gene>
<dbReference type="SMART" id="SM00382">
    <property type="entry name" value="AAA"/>
    <property type="match status" value="1"/>
</dbReference>
<sequence length="258" mass="27763">MTPPALELRGLSVAYREAVVLRRASWTAPVHGLAAIVGPNGAGKSTMLKAALGLVPLLAGEARFFGQPLAAVRRRVGYLPQRASVDWDFPATALQVAAMGRYPRAGWFRPLPRAEREHARAALAEVGLADLADRQIGQLSGGQQQRVFLARALALEAELYLMDEPFAGVDAATERAIVEVLRRLARQGRTVVAVHHDLATVAEYFNHVCLLNGEVVAAGPVATTFTPEHLARAYGGRLPLLDRQVLQPRPVLQAAVPA</sequence>
<dbReference type="InterPro" id="IPR003439">
    <property type="entry name" value="ABC_transporter-like_ATP-bd"/>
</dbReference>
<keyword evidence="9" id="KW-1185">Reference proteome</keyword>
<dbReference type="PROSITE" id="PS50893">
    <property type="entry name" value="ABC_TRANSPORTER_2"/>
    <property type="match status" value="1"/>
</dbReference>
<evidence type="ECO:0000256" key="1">
    <source>
        <dbReference type="ARBA" id="ARBA00005417"/>
    </source>
</evidence>
<protein>
    <submittedName>
        <fullName evidence="8">Metal ABC transporter ATP-binding protein</fullName>
    </submittedName>
</protein>
<keyword evidence="6" id="KW-0406">Ion transport</keyword>
<dbReference type="InterPro" id="IPR050153">
    <property type="entry name" value="Metal_Ion_Import_ABC"/>
</dbReference>
<dbReference type="SUPFAM" id="SSF52540">
    <property type="entry name" value="P-loop containing nucleoside triphosphate hydrolases"/>
    <property type="match status" value="1"/>
</dbReference>
<dbReference type="PANTHER" id="PTHR42734">
    <property type="entry name" value="METAL TRANSPORT SYSTEM ATP-BINDING PROTEIN TM_0124-RELATED"/>
    <property type="match status" value="1"/>
</dbReference>
<dbReference type="GO" id="GO:0005524">
    <property type="term" value="F:ATP binding"/>
    <property type="evidence" value="ECO:0007669"/>
    <property type="project" value="UniProtKB-KW"/>
</dbReference>
<dbReference type="InterPro" id="IPR017871">
    <property type="entry name" value="ABC_transporter-like_CS"/>
</dbReference>
<organism evidence="8 9">
    <name type="scientific">Teichococcus vastitatis</name>
    <dbReference type="NCBI Taxonomy" id="2307076"/>
    <lineage>
        <taxon>Bacteria</taxon>
        <taxon>Pseudomonadati</taxon>
        <taxon>Pseudomonadota</taxon>
        <taxon>Alphaproteobacteria</taxon>
        <taxon>Acetobacterales</taxon>
        <taxon>Roseomonadaceae</taxon>
        <taxon>Roseomonas</taxon>
    </lineage>
</organism>
<keyword evidence="5" id="KW-0862">Zinc</keyword>
<keyword evidence="5" id="KW-0864">Zinc transport</keyword>
<dbReference type="InterPro" id="IPR027417">
    <property type="entry name" value="P-loop_NTPase"/>
</dbReference>
<dbReference type="Gene3D" id="3.40.50.300">
    <property type="entry name" value="P-loop containing nucleotide triphosphate hydrolases"/>
    <property type="match status" value="1"/>
</dbReference>
<evidence type="ECO:0000259" key="7">
    <source>
        <dbReference type="PROSITE" id="PS50893"/>
    </source>
</evidence>
<keyword evidence="2" id="KW-0813">Transport</keyword>
<name>A0ABS9WDH9_9PROT</name>
<reference evidence="8 9" key="1">
    <citation type="submission" date="2022-03" db="EMBL/GenBank/DDBJ databases">
        <title>Complete genome analysis of Roseomonas KG 17.1 : a prolific producer of plant growth promoters.</title>
        <authorList>
            <person name="Saadouli I."/>
            <person name="Najjari A."/>
            <person name="Mosbah A."/>
            <person name="Ouzari H.I."/>
        </authorList>
    </citation>
    <scope>NUCLEOTIDE SEQUENCE [LARGE SCALE GENOMIC DNA]</scope>
    <source>
        <strain evidence="8 9">KG17-1</strain>
    </source>
</reference>
<dbReference type="InterPro" id="IPR003593">
    <property type="entry name" value="AAA+_ATPase"/>
</dbReference>
<dbReference type="PROSITE" id="PS00211">
    <property type="entry name" value="ABC_TRANSPORTER_1"/>
    <property type="match status" value="1"/>
</dbReference>
<evidence type="ECO:0000313" key="9">
    <source>
        <dbReference type="Proteomes" id="UP001201985"/>
    </source>
</evidence>
<evidence type="ECO:0000256" key="4">
    <source>
        <dbReference type="ARBA" id="ARBA00022840"/>
    </source>
</evidence>
<dbReference type="Proteomes" id="UP001201985">
    <property type="component" value="Unassembled WGS sequence"/>
</dbReference>
<evidence type="ECO:0000256" key="5">
    <source>
        <dbReference type="ARBA" id="ARBA00022906"/>
    </source>
</evidence>
<comment type="similarity">
    <text evidence="1">Belongs to the ABC transporter superfamily.</text>
</comment>
<dbReference type="Pfam" id="PF00005">
    <property type="entry name" value="ABC_tran"/>
    <property type="match status" value="1"/>
</dbReference>
<evidence type="ECO:0000256" key="2">
    <source>
        <dbReference type="ARBA" id="ARBA00022448"/>
    </source>
</evidence>
<evidence type="ECO:0000256" key="6">
    <source>
        <dbReference type="ARBA" id="ARBA00023065"/>
    </source>
</evidence>
<dbReference type="PANTHER" id="PTHR42734:SF5">
    <property type="entry name" value="IRON TRANSPORT SYSTEM ATP-BINDING PROTEIN HI_0361-RELATED"/>
    <property type="match status" value="1"/>
</dbReference>
<evidence type="ECO:0000313" key="8">
    <source>
        <dbReference type="EMBL" id="MCI0757043.1"/>
    </source>
</evidence>
<dbReference type="CDD" id="cd03235">
    <property type="entry name" value="ABC_Metallic_Cations"/>
    <property type="match status" value="1"/>
</dbReference>
<feature type="domain" description="ABC transporter" evidence="7">
    <location>
        <begin position="6"/>
        <end position="238"/>
    </location>
</feature>
<comment type="caution">
    <text evidence="8">The sequence shown here is derived from an EMBL/GenBank/DDBJ whole genome shotgun (WGS) entry which is preliminary data.</text>
</comment>
<keyword evidence="3" id="KW-0547">Nucleotide-binding</keyword>
<proteinExistence type="inferred from homology"/>
<evidence type="ECO:0000256" key="3">
    <source>
        <dbReference type="ARBA" id="ARBA00022741"/>
    </source>
</evidence>
<dbReference type="EMBL" id="JALBUU010000125">
    <property type="protein sequence ID" value="MCI0757043.1"/>
    <property type="molecule type" value="Genomic_DNA"/>
</dbReference>
<dbReference type="RefSeq" id="WP_120010474.1">
    <property type="nucleotide sequence ID" value="NZ_JALBUU010000125.1"/>
</dbReference>
<accession>A0ABS9WDH9</accession>
<keyword evidence="4 8" id="KW-0067">ATP-binding</keyword>